<evidence type="ECO:0000313" key="3">
    <source>
        <dbReference type="Proteomes" id="UP000325780"/>
    </source>
</evidence>
<dbReference type="Proteomes" id="UP000325780">
    <property type="component" value="Unassembled WGS sequence"/>
</dbReference>
<gene>
    <name evidence="2" type="ORF">BDV25DRAFT_156199</name>
</gene>
<organism evidence="2 3">
    <name type="scientific">Aspergillus avenaceus</name>
    <dbReference type="NCBI Taxonomy" id="36643"/>
    <lineage>
        <taxon>Eukaryota</taxon>
        <taxon>Fungi</taxon>
        <taxon>Dikarya</taxon>
        <taxon>Ascomycota</taxon>
        <taxon>Pezizomycotina</taxon>
        <taxon>Eurotiomycetes</taxon>
        <taxon>Eurotiomycetidae</taxon>
        <taxon>Eurotiales</taxon>
        <taxon>Aspergillaceae</taxon>
        <taxon>Aspergillus</taxon>
        <taxon>Aspergillus subgen. Circumdati</taxon>
    </lineage>
</organism>
<feature type="compositionally biased region" description="Basic and acidic residues" evidence="1">
    <location>
        <begin position="36"/>
        <end position="46"/>
    </location>
</feature>
<proteinExistence type="predicted"/>
<name>A0A5N6TT46_ASPAV</name>
<evidence type="ECO:0000313" key="2">
    <source>
        <dbReference type="EMBL" id="KAE8149480.1"/>
    </source>
</evidence>
<sequence>MECTTRRSTEGKIMGVVWNLSPVLADLPLSVEVASKEHQARTRDTRMGVNSHPAVEIAQ</sequence>
<protein>
    <submittedName>
        <fullName evidence="2">Uncharacterized protein</fullName>
    </submittedName>
</protein>
<dbReference type="EMBL" id="ML742121">
    <property type="protein sequence ID" value="KAE8149480.1"/>
    <property type="molecule type" value="Genomic_DNA"/>
</dbReference>
<evidence type="ECO:0000256" key="1">
    <source>
        <dbReference type="SAM" id="MobiDB-lite"/>
    </source>
</evidence>
<reference evidence="2 3" key="1">
    <citation type="submission" date="2019-04" db="EMBL/GenBank/DDBJ databases">
        <title>Friends and foes A comparative genomics study of 23 Aspergillus species from section Flavi.</title>
        <authorList>
            <consortium name="DOE Joint Genome Institute"/>
            <person name="Kjaerbolling I."/>
            <person name="Vesth T."/>
            <person name="Frisvad J.C."/>
            <person name="Nybo J.L."/>
            <person name="Theobald S."/>
            <person name="Kildgaard S."/>
            <person name="Isbrandt T."/>
            <person name="Kuo A."/>
            <person name="Sato A."/>
            <person name="Lyhne E.K."/>
            <person name="Kogle M.E."/>
            <person name="Wiebenga A."/>
            <person name="Kun R.S."/>
            <person name="Lubbers R.J."/>
            <person name="Makela M.R."/>
            <person name="Barry K."/>
            <person name="Chovatia M."/>
            <person name="Clum A."/>
            <person name="Daum C."/>
            <person name="Haridas S."/>
            <person name="He G."/>
            <person name="LaButti K."/>
            <person name="Lipzen A."/>
            <person name="Mondo S."/>
            <person name="Riley R."/>
            <person name="Salamov A."/>
            <person name="Simmons B.A."/>
            <person name="Magnuson J.K."/>
            <person name="Henrissat B."/>
            <person name="Mortensen U.H."/>
            <person name="Larsen T.O."/>
            <person name="Devries R.P."/>
            <person name="Grigoriev I.V."/>
            <person name="Machida M."/>
            <person name="Baker S.E."/>
            <person name="Andersen M.R."/>
        </authorList>
    </citation>
    <scope>NUCLEOTIDE SEQUENCE [LARGE SCALE GENOMIC DNA]</scope>
    <source>
        <strain evidence="2 3">IBT 18842</strain>
    </source>
</reference>
<keyword evidence="3" id="KW-1185">Reference proteome</keyword>
<feature type="region of interest" description="Disordered" evidence="1">
    <location>
        <begin position="36"/>
        <end position="59"/>
    </location>
</feature>
<accession>A0A5N6TT46</accession>
<dbReference type="AlphaFoldDB" id="A0A5N6TT46"/>